<dbReference type="InterPro" id="IPR014710">
    <property type="entry name" value="RmlC-like_jellyroll"/>
</dbReference>
<reference evidence="2" key="1">
    <citation type="journal article" date="2019" name="Int. J. Syst. Evol. Microbiol.">
        <title>The Global Catalogue of Microorganisms (GCM) 10K type strain sequencing project: providing services to taxonomists for standard genome sequencing and annotation.</title>
        <authorList>
            <consortium name="The Broad Institute Genomics Platform"/>
            <consortium name="The Broad Institute Genome Sequencing Center for Infectious Disease"/>
            <person name="Wu L."/>
            <person name="Ma J."/>
        </authorList>
    </citation>
    <scope>NUCLEOTIDE SEQUENCE [LARGE SCALE GENOMIC DNA]</scope>
    <source>
        <strain evidence="2">JCM 17805</strain>
    </source>
</reference>
<dbReference type="Gene3D" id="2.60.120.10">
    <property type="entry name" value="Jelly Rolls"/>
    <property type="match status" value="1"/>
</dbReference>
<dbReference type="InterPro" id="IPR011051">
    <property type="entry name" value="RmlC_Cupin_sf"/>
</dbReference>
<organism evidence="1 2">
    <name type="scientific">Kistimonas scapharcae</name>
    <dbReference type="NCBI Taxonomy" id="1036133"/>
    <lineage>
        <taxon>Bacteria</taxon>
        <taxon>Pseudomonadati</taxon>
        <taxon>Pseudomonadota</taxon>
        <taxon>Gammaproteobacteria</taxon>
        <taxon>Oceanospirillales</taxon>
        <taxon>Endozoicomonadaceae</taxon>
        <taxon>Kistimonas</taxon>
    </lineage>
</organism>
<proteinExistence type="predicted"/>
<gene>
    <name evidence="1" type="ORF">GCM10023116_47370</name>
</gene>
<dbReference type="EMBL" id="BAABFL010000476">
    <property type="protein sequence ID" value="GAA4652453.1"/>
    <property type="molecule type" value="Genomic_DNA"/>
</dbReference>
<sequence>MDGVIITPLKEIAHDKGNIFHALKKSDNGYLGFGEAYFSSIKSGAIKGWKKHNEMTLNLIVPIGEVEFVLYNKGKFEQFILSPRNYCRLTIPPNIWVAFRGLAPFDSMLLNIANIEHNPSESEACELNDIPYVWRP</sequence>
<evidence type="ECO:0000313" key="2">
    <source>
        <dbReference type="Proteomes" id="UP001500604"/>
    </source>
</evidence>
<comment type="caution">
    <text evidence="1">The sequence shown here is derived from an EMBL/GenBank/DDBJ whole genome shotgun (WGS) entry which is preliminary data.</text>
</comment>
<protein>
    <submittedName>
        <fullName evidence="1">dTDP-4-dehydrorhamnose 3,5-epimerase</fullName>
    </submittedName>
</protein>
<evidence type="ECO:0000313" key="1">
    <source>
        <dbReference type="EMBL" id="GAA4652453.1"/>
    </source>
</evidence>
<dbReference type="Proteomes" id="UP001500604">
    <property type="component" value="Unassembled WGS sequence"/>
</dbReference>
<dbReference type="RefSeq" id="WP_345199023.1">
    <property type="nucleotide sequence ID" value="NZ_BAABFL010000476.1"/>
</dbReference>
<accession>A0ABP8V898</accession>
<dbReference type="SUPFAM" id="SSF51182">
    <property type="entry name" value="RmlC-like cupins"/>
    <property type="match status" value="1"/>
</dbReference>
<name>A0ABP8V898_9GAMM</name>
<keyword evidence="2" id="KW-1185">Reference proteome</keyword>